<feature type="transmembrane region" description="Helical" evidence="1">
    <location>
        <begin position="44"/>
        <end position="66"/>
    </location>
</feature>
<name>Q54JV9_DICDI</name>
<keyword evidence="3" id="KW-1185">Reference proteome</keyword>
<keyword evidence="1" id="KW-0812">Transmembrane</keyword>
<dbReference type="PaxDb" id="44689-DDB0187625"/>
<dbReference type="GO" id="GO:0005960">
    <property type="term" value="C:glycine cleavage complex"/>
    <property type="evidence" value="ECO:0000318"/>
    <property type="project" value="GO_Central"/>
</dbReference>
<dbReference type="VEuPathDB" id="AmoebaDB:DDB_G0287771"/>
<keyword evidence="1" id="KW-1133">Transmembrane helix</keyword>
<dbReference type="FunCoup" id="Q54JV9">
    <property type="interactions" value="297"/>
</dbReference>
<dbReference type="GeneID" id="8626297"/>
<dbReference type="SUPFAM" id="SSF51230">
    <property type="entry name" value="Single hybrid motif"/>
    <property type="match status" value="1"/>
</dbReference>
<reference evidence="2 3" key="1">
    <citation type="journal article" date="2005" name="Nature">
        <title>The genome of the social amoeba Dictyostelium discoideum.</title>
        <authorList>
            <consortium name="The Dictyostelium discoideum Sequencing Consortium"/>
            <person name="Eichinger L."/>
            <person name="Pachebat J.A."/>
            <person name="Glockner G."/>
            <person name="Rajandream M.A."/>
            <person name="Sucgang R."/>
            <person name="Berriman M."/>
            <person name="Song J."/>
            <person name="Olsen R."/>
            <person name="Szafranski K."/>
            <person name="Xu Q."/>
            <person name="Tunggal B."/>
            <person name="Kummerfeld S."/>
            <person name="Madera M."/>
            <person name="Konfortov B.A."/>
            <person name="Rivero F."/>
            <person name="Bankier A.T."/>
            <person name="Lehmann R."/>
            <person name="Hamlin N."/>
            <person name="Davies R."/>
            <person name="Gaudet P."/>
            <person name="Fey P."/>
            <person name="Pilcher K."/>
            <person name="Chen G."/>
            <person name="Saunders D."/>
            <person name="Sodergren E."/>
            <person name="Davis P."/>
            <person name="Kerhornou A."/>
            <person name="Nie X."/>
            <person name="Hall N."/>
            <person name="Anjard C."/>
            <person name="Hemphill L."/>
            <person name="Bason N."/>
            <person name="Farbrother P."/>
            <person name="Desany B."/>
            <person name="Just E."/>
            <person name="Morio T."/>
            <person name="Rost R."/>
            <person name="Churcher C."/>
            <person name="Cooper J."/>
            <person name="Haydock S."/>
            <person name="van Driessche N."/>
            <person name="Cronin A."/>
            <person name="Goodhead I."/>
            <person name="Muzny D."/>
            <person name="Mourier T."/>
            <person name="Pain A."/>
            <person name="Lu M."/>
            <person name="Harper D."/>
            <person name="Lindsay R."/>
            <person name="Hauser H."/>
            <person name="James K."/>
            <person name="Quiles M."/>
            <person name="Madan Babu M."/>
            <person name="Saito T."/>
            <person name="Buchrieser C."/>
            <person name="Wardroper A."/>
            <person name="Felder M."/>
            <person name="Thangavelu M."/>
            <person name="Johnson D."/>
            <person name="Knights A."/>
            <person name="Loulseged H."/>
            <person name="Mungall K."/>
            <person name="Oliver K."/>
            <person name="Price C."/>
            <person name="Quail M.A."/>
            <person name="Urushihara H."/>
            <person name="Hernandez J."/>
            <person name="Rabbinowitsch E."/>
            <person name="Steffen D."/>
            <person name="Sanders M."/>
            <person name="Ma J."/>
            <person name="Kohara Y."/>
            <person name="Sharp S."/>
            <person name="Simmonds M."/>
            <person name="Spiegler S."/>
            <person name="Tivey A."/>
            <person name="Sugano S."/>
            <person name="White B."/>
            <person name="Walker D."/>
            <person name="Woodward J."/>
            <person name="Winckler T."/>
            <person name="Tanaka Y."/>
            <person name="Shaulsky G."/>
            <person name="Schleicher M."/>
            <person name="Weinstock G."/>
            <person name="Rosenthal A."/>
            <person name="Cox E.C."/>
            <person name="Chisholm R.L."/>
            <person name="Gibbs R."/>
            <person name="Loomis W.F."/>
            <person name="Platzer M."/>
            <person name="Kay R.R."/>
            <person name="Williams J."/>
            <person name="Dear P.H."/>
            <person name="Noegel A.A."/>
            <person name="Barrell B."/>
            <person name="Kuspa A."/>
        </authorList>
    </citation>
    <scope>NUCLEOTIDE SEQUENCE [LARGE SCALE GENOMIC DNA]</scope>
    <source>
        <strain evidence="2 3">AX4</strain>
    </source>
</reference>
<protein>
    <submittedName>
        <fullName evidence="2">Uncharacterized protein</fullName>
    </submittedName>
</protein>
<dbReference type="EMBL" id="AAFI02000104">
    <property type="protein sequence ID" value="EAL63532.1"/>
    <property type="molecule type" value="Genomic_DNA"/>
</dbReference>
<dbReference type="Proteomes" id="UP000002195">
    <property type="component" value="Unassembled WGS sequence"/>
</dbReference>
<dbReference type="GO" id="GO:0019464">
    <property type="term" value="P:glycine decarboxylation via glycine cleavage system"/>
    <property type="evidence" value="ECO:0000318"/>
    <property type="project" value="GO_Central"/>
</dbReference>
<evidence type="ECO:0000313" key="3">
    <source>
        <dbReference type="Proteomes" id="UP000002195"/>
    </source>
</evidence>
<proteinExistence type="predicted"/>
<dbReference type="InParanoid" id="Q54JV9"/>
<dbReference type="InterPro" id="IPR011053">
    <property type="entry name" value="Single_hybrid_motif"/>
</dbReference>
<evidence type="ECO:0000313" key="2">
    <source>
        <dbReference type="EMBL" id="EAL63532.1"/>
    </source>
</evidence>
<dbReference type="RefSeq" id="XP_637043.1">
    <property type="nucleotide sequence ID" value="XM_631951.1"/>
</dbReference>
<accession>Q54JV9</accession>
<dbReference type="GO" id="GO:0005739">
    <property type="term" value="C:mitochondrion"/>
    <property type="evidence" value="ECO:0000318"/>
    <property type="project" value="GO_Central"/>
</dbReference>
<organism evidence="2 3">
    <name type="scientific">Dictyostelium discoideum</name>
    <name type="common">Social amoeba</name>
    <dbReference type="NCBI Taxonomy" id="44689"/>
    <lineage>
        <taxon>Eukaryota</taxon>
        <taxon>Amoebozoa</taxon>
        <taxon>Evosea</taxon>
        <taxon>Eumycetozoa</taxon>
        <taxon>Dictyostelia</taxon>
        <taxon>Dictyosteliales</taxon>
        <taxon>Dictyosteliaceae</taxon>
        <taxon>Dictyostelium</taxon>
    </lineage>
</organism>
<keyword evidence="1" id="KW-0472">Membrane</keyword>
<dbReference type="HOGENOM" id="CLU_2113557_0_0_1"/>
<comment type="caution">
    <text evidence="2">The sequence shown here is derived from an EMBL/GenBank/DDBJ whole genome shotgun (WGS) entry which is preliminary data.</text>
</comment>
<dbReference type="dictyBase" id="DDB_G0287771"/>
<evidence type="ECO:0000256" key="1">
    <source>
        <dbReference type="SAM" id="Phobius"/>
    </source>
</evidence>
<dbReference type="SMR" id="Q54JV9"/>
<dbReference type="KEGG" id="ddi:DDB_G0287771"/>
<dbReference type="AlphaFoldDB" id="Q54JV9"/>
<sequence length="115" mass="13221">MYKFYSKILQNTIKNSHLLFSTISYCTRFSTSHEWVKMLNKGNIATIGFSSFSSGFVLFFFSRWLVKIEVDNHEDFENLMTREEYQNFLNNKVGGDIKDSGENIDSGIPGTLILG</sequence>
<gene>
    <name evidence="2" type="ORF">DDB_G0287771</name>
</gene>